<evidence type="ECO:0000313" key="5">
    <source>
        <dbReference type="Proteomes" id="UP000825179"/>
    </source>
</evidence>
<organism evidence="2 4">
    <name type="scientific">Caldalkalibacillus thermarum (strain TA2.A1)</name>
    <dbReference type="NCBI Taxonomy" id="986075"/>
    <lineage>
        <taxon>Bacteria</taxon>
        <taxon>Bacillati</taxon>
        <taxon>Bacillota</taxon>
        <taxon>Bacilli</taxon>
        <taxon>Bacillales</taxon>
        <taxon>Bacillaceae</taxon>
        <taxon>Caldalkalibacillus</taxon>
    </lineage>
</organism>
<protein>
    <submittedName>
        <fullName evidence="2">Uncharacterized protein</fullName>
    </submittedName>
</protein>
<feature type="transmembrane region" description="Helical" evidence="1">
    <location>
        <begin position="6"/>
        <end position="25"/>
    </location>
</feature>
<name>F5L5Y8_CALTT</name>
<dbReference type="RefSeq" id="WP_007504044.1">
    <property type="nucleotide sequence ID" value="NZ_AFCE01000117.1"/>
</dbReference>
<keyword evidence="1" id="KW-0472">Membrane</keyword>
<proteinExistence type="predicted"/>
<reference evidence="3 5" key="2">
    <citation type="journal article" date="2020" name="Extremophiles">
        <title>Genomic analysis of Caldalkalibacillus thermarum TA2.A1 reveals aerobic alkaliphilic metabolism and evolutionary hallmarks linking alkaliphilic bacteria and plant life.</title>
        <authorList>
            <person name="de Jong S.I."/>
            <person name="van den Broek M.A."/>
            <person name="Merkel A.Y."/>
            <person name="de la Torre Cortes P."/>
            <person name="Kalamorz F."/>
            <person name="Cook G.M."/>
            <person name="van Loosdrecht M.C.M."/>
            <person name="McMillan D.G.G."/>
        </authorList>
    </citation>
    <scope>NUCLEOTIDE SEQUENCE [LARGE SCALE GENOMIC DNA]</scope>
    <source>
        <strain evidence="3 5">TA2.A1</strain>
    </source>
</reference>
<dbReference type="Proteomes" id="UP000825179">
    <property type="component" value="Chromosome"/>
</dbReference>
<dbReference type="EMBL" id="AFCE01000117">
    <property type="protein sequence ID" value="EGL83261.1"/>
    <property type="molecule type" value="Genomic_DNA"/>
</dbReference>
<sequence length="51" mass="5734">MDALIFLGAFIFSGFFFLTLGYLYMRKIADLEIAAAEQEQKEAVKQADKVA</sequence>
<gene>
    <name evidence="2" type="ORF">CathTA2_1201</name>
    <name evidence="3" type="ORF">HUR95_15515</name>
</gene>
<evidence type="ECO:0000313" key="4">
    <source>
        <dbReference type="Proteomes" id="UP000010716"/>
    </source>
</evidence>
<dbReference type="AlphaFoldDB" id="F5L5Y8"/>
<reference evidence="2 4" key="1">
    <citation type="journal article" date="2011" name="J. Bacteriol.">
        <title>Draft genome sequence of the thermoalkaliphilic Caldalkalibacillus thermarum strain TA2.A1.</title>
        <authorList>
            <person name="Kalamorz F."/>
            <person name="Keis S."/>
            <person name="McMillan D.G."/>
            <person name="Olsson K."/>
            <person name="Stanton J.A."/>
            <person name="Stockwell P."/>
            <person name="Black M.A."/>
            <person name="Klingeman D.M."/>
            <person name="Land M.L."/>
            <person name="Han C.S."/>
            <person name="Martin S.L."/>
            <person name="Becher S.A."/>
            <person name="Peddie C.J."/>
            <person name="Morgan H.W."/>
            <person name="Matthies D."/>
            <person name="Preiss L."/>
            <person name="Meier T."/>
            <person name="Brown S.D."/>
            <person name="Cook G.M."/>
        </authorList>
    </citation>
    <scope>NUCLEOTIDE SEQUENCE [LARGE SCALE GENOMIC DNA]</scope>
    <source>
        <strain evidence="2 4">TA2.A1</strain>
    </source>
</reference>
<evidence type="ECO:0000313" key="3">
    <source>
        <dbReference type="EMBL" id="QZT33619.1"/>
    </source>
</evidence>
<evidence type="ECO:0000313" key="2">
    <source>
        <dbReference type="EMBL" id="EGL83261.1"/>
    </source>
</evidence>
<keyword evidence="1" id="KW-1133">Transmembrane helix</keyword>
<evidence type="ECO:0000256" key="1">
    <source>
        <dbReference type="SAM" id="Phobius"/>
    </source>
</evidence>
<keyword evidence="1" id="KW-0812">Transmembrane</keyword>
<keyword evidence="5" id="KW-1185">Reference proteome</keyword>
<accession>F5L5Y8</accession>
<dbReference type="EMBL" id="CP082237">
    <property type="protein sequence ID" value="QZT33619.1"/>
    <property type="molecule type" value="Genomic_DNA"/>
</dbReference>
<reference evidence="3" key="3">
    <citation type="submission" date="2021-08" db="EMBL/GenBank/DDBJ databases">
        <authorList>
            <person name="de Jong S."/>
            <person name="van den Broek M."/>
            <person name="Merkel A."/>
            <person name="de la Torre Cortes P."/>
            <person name="Kalamorz F."/>
            <person name="Cook G."/>
            <person name="van Loosdrecht M."/>
            <person name="McMillan D."/>
        </authorList>
    </citation>
    <scope>NUCLEOTIDE SEQUENCE</scope>
    <source>
        <strain evidence="3">TA2.A1</strain>
    </source>
</reference>
<dbReference type="KEGG" id="cthu:HUR95_15515"/>
<dbReference type="Proteomes" id="UP000010716">
    <property type="component" value="Unassembled WGS sequence"/>
</dbReference>